<accession>A0A4Y6A4F9</accession>
<evidence type="ECO:0000256" key="1">
    <source>
        <dbReference type="SAM" id="MobiDB-lite"/>
    </source>
</evidence>
<sequence length="462" mass="54016">MYLLEEISFWYMEKPLLFYLIFLKIWKWKTKFIQIRILAYLTCKKKYIEQNVGSLPLLLKYKVLFHMLLLILFPKLSPKFLLRAVSSGCTTVVSYNQNNTIIPYDPNPWNSTAIIPYDHNPSTSPTLERIESNSSTSSTLERIESNSSTSPTEELIEPSISPNQEITQPIINPFLPKVRVVHVVRPSSISSDDSFCSVDSTDKFKLPNSDKDTEIIETWADRLIHNFNIVFNPIKKWSWGRFHDYWPVFELPKPVAKQIAAERIEGVVYEKTDRAKTILADLHNSYFDAHRTYVEWTFNHSVMTTWCRQNLANITVRTKWDGDRIRKELKANPNEYALPDDIVLKIEKKDYVALIQTINPGTPPRFLRRSWTYNNLQSNMEKMYDAQENFGNAVDRGWALTERLEKALETPSILNAIDPEVVELMRENIEINRMPQGVYDEVWTFMNGMYTLMDMPNLEYIN</sequence>
<evidence type="ECO:0000313" key="2">
    <source>
        <dbReference type="EMBL" id="QDE53176.1"/>
    </source>
</evidence>
<proteinExistence type="predicted"/>
<keyword evidence="2" id="KW-0496">Mitochondrion</keyword>
<reference evidence="2" key="1">
    <citation type="submission" date="2018-10" db="EMBL/GenBank/DDBJ databases">
        <authorList>
            <person name="Hu Y."/>
            <person name="Zhu Y."/>
            <person name="Li J."/>
            <person name="Dan L."/>
            <person name="Pang H."/>
            <person name="Hu X."/>
        </authorList>
    </citation>
    <scope>NUCLEOTIDE SEQUENCE</scope>
    <source>
        <strain evidence="2">Aspp_1</strain>
    </source>
</reference>
<organism evidence="2">
    <name type="scientific">Aspergillus sp</name>
    <dbReference type="NCBI Taxonomy" id="5065"/>
    <lineage>
        <taxon>Eukaryota</taxon>
        <taxon>Fungi</taxon>
        <taxon>Dikarya</taxon>
        <taxon>Ascomycota</taxon>
        <taxon>Pezizomycotina</taxon>
        <taxon>Eurotiomycetes</taxon>
        <taxon>Eurotiomycetidae</taxon>
        <taxon>Eurotiales</taxon>
        <taxon>Aspergillaceae</taxon>
        <taxon>Aspergillus</taxon>
    </lineage>
</organism>
<dbReference type="EMBL" id="MK038875">
    <property type="protein sequence ID" value="QDE53176.1"/>
    <property type="molecule type" value="Genomic_DNA"/>
</dbReference>
<protein>
    <submittedName>
        <fullName evidence="2">Uncharacterized protein</fullName>
    </submittedName>
</protein>
<dbReference type="AlphaFoldDB" id="A0A4Y6A4F9"/>
<feature type="compositionally biased region" description="Polar residues" evidence="1">
    <location>
        <begin position="123"/>
        <end position="152"/>
    </location>
</feature>
<feature type="region of interest" description="Disordered" evidence="1">
    <location>
        <begin position="123"/>
        <end position="155"/>
    </location>
</feature>
<gene>
    <name evidence="2" type="primary">orf462</name>
</gene>
<reference evidence="2" key="2">
    <citation type="journal article" date="2019" name="Mitochondrial DNA Part B Resour">
        <title>Characterization and phylogenetic analysis of the complete mitochondrial genome of Aspergillus sp. (Eurotiales: Eurotiomycetidae).</title>
        <authorList>
            <person name="Chen C."/>
            <person name="Fu R."/>
            <person name="Wang J."/>
            <person name="Hu R."/>
            <person name="Li X."/>
            <person name="Luo X."/>
            <person name="Chen X."/>
            <person name="Lu D."/>
        </authorList>
    </citation>
    <scope>NUCLEOTIDE SEQUENCE</scope>
    <source>
        <strain evidence="2">Aspp_1</strain>
    </source>
</reference>
<name>A0A4Y6A4F9_9EURO</name>
<geneLocation type="mitochondrion" evidence="2"/>